<reference evidence="2" key="1">
    <citation type="submission" date="2023-10" db="EMBL/GenBank/DDBJ databases">
        <authorList>
            <person name="Hackl T."/>
        </authorList>
    </citation>
    <scope>NUCLEOTIDE SEQUENCE</scope>
</reference>
<feature type="domain" description="Protein kinase" evidence="1">
    <location>
        <begin position="24"/>
        <end position="326"/>
    </location>
</feature>
<evidence type="ECO:0000313" key="2">
    <source>
        <dbReference type="EMBL" id="CAJ2513907.1"/>
    </source>
</evidence>
<name>A0AAI8YNM8_9PEZI</name>
<dbReference type="PROSITE" id="PS50011">
    <property type="entry name" value="PROTEIN_KINASE_DOM"/>
    <property type="match status" value="1"/>
</dbReference>
<dbReference type="Proteomes" id="UP001295740">
    <property type="component" value="Unassembled WGS sequence"/>
</dbReference>
<keyword evidence="3" id="KW-1185">Reference proteome</keyword>
<accession>A0AAI8YNM8</accession>
<dbReference type="SMART" id="SM00220">
    <property type="entry name" value="S_TKc"/>
    <property type="match status" value="1"/>
</dbReference>
<dbReference type="GO" id="GO:0004672">
    <property type="term" value="F:protein kinase activity"/>
    <property type="evidence" value="ECO:0007669"/>
    <property type="project" value="InterPro"/>
</dbReference>
<organism evidence="2 3">
    <name type="scientific">Anthostomella pinea</name>
    <dbReference type="NCBI Taxonomy" id="933095"/>
    <lineage>
        <taxon>Eukaryota</taxon>
        <taxon>Fungi</taxon>
        <taxon>Dikarya</taxon>
        <taxon>Ascomycota</taxon>
        <taxon>Pezizomycotina</taxon>
        <taxon>Sordariomycetes</taxon>
        <taxon>Xylariomycetidae</taxon>
        <taxon>Xylariales</taxon>
        <taxon>Xylariaceae</taxon>
        <taxon>Anthostomella</taxon>
    </lineage>
</organism>
<gene>
    <name evidence="2" type="ORF">KHLLAP_LOCUS14375</name>
</gene>
<comment type="caution">
    <text evidence="2">The sequence shown here is derived from an EMBL/GenBank/DDBJ whole genome shotgun (WGS) entry which is preliminary data.</text>
</comment>
<sequence>MTDAEKRRIVRECKEFFGKGPRIVYQPGNDGCGEHAMVALFKETLDDNKSRFFMVKRALEELWDDDIRNEIAHLTTLEHVEHVVNILAVKDTERRTRQSERKTVLPMRGPFIILEYLENGTLEKLMIKTANAKDFTFPNRFLMSVFLCLMFGDMHTLCIGVLTGSGGVENDGAAATAAEATPAAATPYWKHDEAPMLKAIDFGSAQYGGPISGDEDEDEDGGGGGGSTADFLVWYNMTHKLAEFPALPGDTNTGIDANILAIGKIMVELIARKRLENLDVCRRNISDKANFCPQLDPELWSLIARCLASDPAQRPRLTELQDKLYFDLSNKDAKFYRPNEQWETPDALREFRQKFISKKLP</sequence>
<dbReference type="SUPFAM" id="SSF56112">
    <property type="entry name" value="Protein kinase-like (PK-like)"/>
    <property type="match status" value="1"/>
</dbReference>
<dbReference type="GO" id="GO:0005524">
    <property type="term" value="F:ATP binding"/>
    <property type="evidence" value="ECO:0007669"/>
    <property type="project" value="InterPro"/>
</dbReference>
<proteinExistence type="predicted"/>
<dbReference type="InterPro" id="IPR011009">
    <property type="entry name" value="Kinase-like_dom_sf"/>
</dbReference>
<dbReference type="EMBL" id="CAUWAG010000020">
    <property type="protein sequence ID" value="CAJ2513907.1"/>
    <property type="molecule type" value="Genomic_DNA"/>
</dbReference>
<dbReference type="AlphaFoldDB" id="A0AAI8YNM8"/>
<dbReference type="Gene3D" id="1.10.510.10">
    <property type="entry name" value="Transferase(Phosphotransferase) domain 1"/>
    <property type="match status" value="1"/>
</dbReference>
<protein>
    <submittedName>
        <fullName evidence="2">Uu.00g020260.m01.CDS01</fullName>
    </submittedName>
</protein>
<dbReference type="InterPro" id="IPR000719">
    <property type="entry name" value="Prot_kinase_dom"/>
</dbReference>
<evidence type="ECO:0000259" key="1">
    <source>
        <dbReference type="PROSITE" id="PS50011"/>
    </source>
</evidence>
<evidence type="ECO:0000313" key="3">
    <source>
        <dbReference type="Proteomes" id="UP001295740"/>
    </source>
</evidence>